<evidence type="ECO:0000313" key="2">
    <source>
        <dbReference type="EMBL" id="MDY0745364.1"/>
    </source>
</evidence>
<evidence type="ECO:0000256" key="1">
    <source>
        <dbReference type="SAM" id="MobiDB-lite"/>
    </source>
</evidence>
<proteinExistence type="predicted"/>
<feature type="compositionally biased region" description="Basic residues" evidence="1">
    <location>
        <begin position="21"/>
        <end position="35"/>
    </location>
</feature>
<comment type="caution">
    <text evidence="2">The sequence shown here is derived from an EMBL/GenBank/DDBJ whole genome shotgun (WGS) entry which is preliminary data.</text>
</comment>
<name>A0ABU5DJE1_9BURK</name>
<keyword evidence="3" id="KW-1185">Reference proteome</keyword>
<gene>
    <name evidence="2" type="ORF">SNE35_12655</name>
</gene>
<feature type="region of interest" description="Disordered" evidence="1">
    <location>
        <begin position="1"/>
        <end position="60"/>
    </location>
</feature>
<evidence type="ECO:0000313" key="3">
    <source>
        <dbReference type="Proteomes" id="UP001285263"/>
    </source>
</evidence>
<organism evidence="2 3">
    <name type="scientific">Roseateles agri</name>
    <dbReference type="NCBI Taxonomy" id="3098619"/>
    <lineage>
        <taxon>Bacteria</taxon>
        <taxon>Pseudomonadati</taxon>
        <taxon>Pseudomonadota</taxon>
        <taxon>Betaproteobacteria</taxon>
        <taxon>Burkholderiales</taxon>
        <taxon>Sphaerotilaceae</taxon>
        <taxon>Roseateles</taxon>
    </lineage>
</organism>
<dbReference type="EMBL" id="JAXCLA010000004">
    <property type="protein sequence ID" value="MDY0745364.1"/>
    <property type="molecule type" value="Genomic_DNA"/>
</dbReference>
<sequence length="167" mass="18138">MSSSPGTAWADHDRRQPPSLRRARPVHPCRAAQRRRCADSERRPGRVRRSRPGQPERNGYIKLDGKCGSNCFDGVYLKDGNIVISEVKPLNADGSIQLNGPSQRLPTQMEMAWIESRAKQLAKGTPSQKETGDLILKAIGDGGNAVTRVVTGVNSGGMTLVKLPAKP</sequence>
<reference evidence="2 3" key="1">
    <citation type="submission" date="2023-11" db="EMBL/GenBank/DDBJ databases">
        <title>Paucibacter sp. nov., isolated from fresh soil in Korea.</title>
        <authorList>
            <person name="Le N.T.T."/>
        </authorList>
    </citation>
    <scope>NUCLEOTIDE SEQUENCE [LARGE SCALE GENOMIC DNA]</scope>
    <source>
        <strain evidence="2 3">R3-3</strain>
    </source>
</reference>
<protein>
    <submittedName>
        <fullName evidence="2">Uncharacterized protein</fullName>
    </submittedName>
</protein>
<dbReference type="Proteomes" id="UP001285263">
    <property type="component" value="Unassembled WGS sequence"/>
</dbReference>
<accession>A0ABU5DJE1</accession>
<dbReference type="RefSeq" id="WP_320423273.1">
    <property type="nucleotide sequence ID" value="NZ_JAXCLA010000004.1"/>
</dbReference>